<organism evidence="3 4">
    <name type="scientific">Microbacterium dextranolyticum</name>
    <dbReference type="NCBI Taxonomy" id="36806"/>
    <lineage>
        <taxon>Bacteria</taxon>
        <taxon>Bacillati</taxon>
        <taxon>Actinomycetota</taxon>
        <taxon>Actinomycetes</taxon>
        <taxon>Micrococcales</taxon>
        <taxon>Microbacteriaceae</taxon>
        <taxon>Microbacterium</taxon>
    </lineage>
</organism>
<proteinExistence type="predicted"/>
<dbReference type="Proteomes" id="UP001142291">
    <property type="component" value="Unassembled WGS sequence"/>
</dbReference>
<accession>A0A9W6HPM8</accession>
<gene>
    <name evidence="3" type="ORF">GCM10017591_24630</name>
</gene>
<dbReference type="InterPro" id="IPR015330">
    <property type="entry name" value="DNA_primase/pol_bifunc_N"/>
</dbReference>
<sequence>MVGDDALTVLAAVSRGWRLPGAALALVLAGVPVFPCAPGGKTPLIRDGRGFLDATTDATQVRAWWRAVPAANIGIPTGGASGLVVVDVDVHGPVDGPAAFARVDAAGLVEGWGLMVRTPTGGLHVYFSATSGVEQRSWQSAGAGIDFRGDGGYIVAPPSIRTIDGAPTRYHVIAEQNERVPVDAVRLRDFLTPPRTASMRFAVSARSINVAEVERLASWVGRQGEGERNRSLFWAACRLAENDVSLADAREVLVAAAVQPGFEEREIVRTVDSAYRRVHAVAIRDDRAAPAAPSAARQRVSARGLS</sequence>
<evidence type="ECO:0000313" key="3">
    <source>
        <dbReference type="EMBL" id="GLJ96400.1"/>
    </source>
</evidence>
<keyword evidence="4" id="KW-1185">Reference proteome</keyword>
<dbReference type="CDD" id="cd04859">
    <property type="entry name" value="Prim_Pol"/>
    <property type="match status" value="1"/>
</dbReference>
<protein>
    <submittedName>
        <fullName evidence="3">DNA primase</fullName>
    </submittedName>
</protein>
<dbReference type="Pfam" id="PF09250">
    <property type="entry name" value="Prim-Pol"/>
    <property type="match status" value="1"/>
</dbReference>
<evidence type="ECO:0000313" key="4">
    <source>
        <dbReference type="Proteomes" id="UP001142291"/>
    </source>
</evidence>
<dbReference type="SUPFAM" id="SSF56747">
    <property type="entry name" value="Prim-pol domain"/>
    <property type="match status" value="1"/>
</dbReference>
<dbReference type="AlphaFoldDB" id="A0A9W6HPM8"/>
<dbReference type="SMART" id="SM00943">
    <property type="entry name" value="Prim-Pol"/>
    <property type="match status" value="1"/>
</dbReference>
<dbReference type="EMBL" id="BSER01000010">
    <property type="protein sequence ID" value="GLJ96400.1"/>
    <property type="molecule type" value="Genomic_DNA"/>
</dbReference>
<dbReference type="RefSeq" id="WP_204963240.1">
    <property type="nucleotide sequence ID" value="NZ_BAAAUR010000017.1"/>
</dbReference>
<comment type="caution">
    <text evidence="3">The sequence shown here is derived from an EMBL/GenBank/DDBJ whole genome shotgun (WGS) entry which is preliminary data.</text>
</comment>
<dbReference type="SMART" id="SM00942">
    <property type="entry name" value="PriCT_1"/>
    <property type="match status" value="1"/>
</dbReference>
<reference evidence="3" key="1">
    <citation type="journal article" date="2014" name="Int. J. Syst. Evol. Microbiol.">
        <title>Complete genome sequence of Corynebacterium casei LMG S-19264T (=DSM 44701T), isolated from a smear-ripened cheese.</title>
        <authorList>
            <consortium name="US DOE Joint Genome Institute (JGI-PGF)"/>
            <person name="Walter F."/>
            <person name="Albersmeier A."/>
            <person name="Kalinowski J."/>
            <person name="Ruckert C."/>
        </authorList>
    </citation>
    <scope>NUCLEOTIDE SEQUENCE</scope>
    <source>
        <strain evidence="3">VKM Ac-1940</strain>
    </source>
</reference>
<dbReference type="Pfam" id="PF08708">
    <property type="entry name" value="PriCT_1"/>
    <property type="match status" value="1"/>
</dbReference>
<evidence type="ECO:0000259" key="1">
    <source>
        <dbReference type="SMART" id="SM00942"/>
    </source>
</evidence>
<feature type="domain" description="DNA primase/polymerase bifunctional N-terminal" evidence="2">
    <location>
        <begin position="23"/>
        <end position="184"/>
    </location>
</feature>
<name>A0A9W6HPM8_9MICO</name>
<feature type="domain" description="Primase C-terminal 1" evidence="1">
    <location>
        <begin position="217"/>
        <end position="280"/>
    </location>
</feature>
<reference evidence="3" key="2">
    <citation type="submission" date="2023-01" db="EMBL/GenBank/DDBJ databases">
        <authorList>
            <person name="Sun Q."/>
            <person name="Evtushenko L."/>
        </authorList>
    </citation>
    <scope>NUCLEOTIDE SEQUENCE</scope>
    <source>
        <strain evidence="3">VKM Ac-1940</strain>
    </source>
</reference>
<dbReference type="InterPro" id="IPR014820">
    <property type="entry name" value="PriCT_1"/>
</dbReference>
<evidence type="ECO:0000259" key="2">
    <source>
        <dbReference type="SMART" id="SM00943"/>
    </source>
</evidence>